<dbReference type="Proteomes" id="UP000546200">
    <property type="component" value="Unassembled WGS sequence"/>
</dbReference>
<accession>A0A7W9BFA6</accession>
<dbReference type="AlphaFoldDB" id="A0A7W9BFA6"/>
<evidence type="ECO:0000313" key="2">
    <source>
        <dbReference type="Proteomes" id="UP000546200"/>
    </source>
</evidence>
<dbReference type="RefSeq" id="WP_184058473.1">
    <property type="nucleotide sequence ID" value="NZ_JACIJK010000007.1"/>
</dbReference>
<protein>
    <recommendedName>
        <fullName evidence="3">DUF4403 family protein</fullName>
    </recommendedName>
</protein>
<dbReference type="PROSITE" id="PS51257">
    <property type="entry name" value="PROKAR_LIPOPROTEIN"/>
    <property type="match status" value="1"/>
</dbReference>
<reference evidence="1 2" key="1">
    <citation type="submission" date="2020-08" db="EMBL/GenBank/DDBJ databases">
        <title>Genomic Encyclopedia of Type Strains, Phase IV (KMG-IV): sequencing the most valuable type-strain genomes for metagenomic binning, comparative biology and taxonomic classification.</title>
        <authorList>
            <person name="Goeker M."/>
        </authorList>
    </citation>
    <scope>NUCLEOTIDE SEQUENCE [LARGE SCALE GENOMIC DNA]</scope>
    <source>
        <strain evidence="1 2">DSM 100044</strain>
    </source>
</reference>
<evidence type="ECO:0008006" key="3">
    <source>
        <dbReference type="Google" id="ProtNLM"/>
    </source>
</evidence>
<dbReference type="InterPro" id="IPR025515">
    <property type="entry name" value="DUF4403"/>
</dbReference>
<evidence type="ECO:0000313" key="1">
    <source>
        <dbReference type="EMBL" id="MBB5715826.1"/>
    </source>
</evidence>
<proteinExistence type="predicted"/>
<comment type="caution">
    <text evidence="1">The sequence shown here is derived from an EMBL/GenBank/DDBJ whole genome shotgun (WGS) entry which is preliminary data.</text>
</comment>
<name>A0A7W9BFA6_9SPHN</name>
<dbReference type="EMBL" id="JACIJK010000007">
    <property type="protein sequence ID" value="MBB5715826.1"/>
    <property type="molecule type" value="Genomic_DNA"/>
</dbReference>
<organism evidence="1 2">
    <name type="scientific">Sphingomonas aerophila</name>
    <dbReference type="NCBI Taxonomy" id="1344948"/>
    <lineage>
        <taxon>Bacteria</taxon>
        <taxon>Pseudomonadati</taxon>
        <taxon>Pseudomonadota</taxon>
        <taxon>Alphaproteobacteria</taxon>
        <taxon>Sphingomonadales</taxon>
        <taxon>Sphingomonadaceae</taxon>
        <taxon>Sphingomonas</taxon>
    </lineage>
</organism>
<dbReference type="Pfam" id="PF14356">
    <property type="entry name" value="DUF4403"/>
    <property type="match status" value="1"/>
</dbReference>
<sequence>MKVAPARFPNRAWLAAATAALFSLAGCHRPPDRAPPRATGVVEIEPQTSELDVPISARLATLSAALEEAIPRRLWTIDKPNQACVPSRSVKILFAKIKTPTLSCHIIGQVTRGPLRLSGKGRILSVTMPIHASVSARDIGHVLHGETAVGDAQVRADTTLDIAPDWSPRGSVDIHYDWTDEPHIDFLGQRIEFTSRADTKLRGVVGRLEQTLPRELARLHVRDQAEAAWRSAFTSLQVNRSRPPVWLRIAPQAMSYGGYRVEGQMLVLRLGMTARTETFVGPRPADPAPTPLPALTKRRPGTNRVVFALPVIAAYEELEPVLARALAKRASRPFHVPGIGPVLARFAKVTVYGTTGGRIAVGLAFSAATEGGSPSHGTVWLTALPINAPNSRRVAFTQLQVSGVTDSTGTNLLLRLANAPTLSTTLSDALTQNFSDDYDKLLTKVSRSISVKRTGSFVIRARIDDVETGQIQALGQGVYLPVRGRGTASVSVDVPEAGS</sequence>
<keyword evidence="2" id="KW-1185">Reference proteome</keyword>
<gene>
    <name evidence="1" type="ORF">FHS94_002681</name>
</gene>